<organism evidence="2 3">
    <name type="scientific">Vagococcus entomophilus</name>
    <dbReference type="NCBI Taxonomy" id="1160095"/>
    <lineage>
        <taxon>Bacteria</taxon>
        <taxon>Bacillati</taxon>
        <taxon>Bacillota</taxon>
        <taxon>Bacilli</taxon>
        <taxon>Lactobacillales</taxon>
        <taxon>Enterococcaceae</taxon>
        <taxon>Vagococcus</taxon>
    </lineage>
</organism>
<keyword evidence="3" id="KW-1185">Reference proteome</keyword>
<dbReference type="Gene3D" id="1.10.260.40">
    <property type="entry name" value="lambda repressor-like DNA-binding domains"/>
    <property type="match status" value="1"/>
</dbReference>
<dbReference type="RefSeq" id="WP_126825094.1">
    <property type="nucleotide sequence ID" value="NZ_JBHLWU010000002.1"/>
</dbReference>
<evidence type="ECO:0000259" key="1">
    <source>
        <dbReference type="PROSITE" id="PS50943"/>
    </source>
</evidence>
<proteinExistence type="predicted"/>
<protein>
    <recommendedName>
        <fullName evidence="1">HTH cro/C1-type domain-containing protein</fullName>
    </recommendedName>
</protein>
<dbReference type="InterPro" id="IPR001387">
    <property type="entry name" value="Cro/C1-type_HTH"/>
</dbReference>
<reference evidence="2 3" key="1">
    <citation type="submission" date="2017-05" db="EMBL/GenBank/DDBJ databases">
        <title>Vagococcus spp. assemblies.</title>
        <authorList>
            <person name="Gulvik C.A."/>
        </authorList>
    </citation>
    <scope>NUCLEOTIDE SEQUENCE [LARGE SCALE GENOMIC DNA]</scope>
    <source>
        <strain evidence="2 3">DSM 24756</strain>
    </source>
</reference>
<dbReference type="AlphaFoldDB" id="A0A430AH75"/>
<dbReference type="GO" id="GO:0003677">
    <property type="term" value="F:DNA binding"/>
    <property type="evidence" value="ECO:0007669"/>
    <property type="project" value="InterPro"/>
</dbReference>
<dbReference type="Proteomes" id="UP000288669">
    <property type="component" value="Unassembled WGS sequence"/>
</dbReference>
<dbReference type="PROSITE" id="PS50943">
    <property type="entry name" value="HTH_CROC1"/>
    <property type="match status" value="1"/>
</dbReference>
<name>A0A430AH75_9ENTE</name>
<dbReference type="Pfam" id="PF13443">
    <property type="entry name" value="HTH_26"/>
    <property type="match status" value="1"/>
</dbReference>
<gene>
    <name evidence="2" type="ORF">CBF30_08380</name>
</gene>
<evidence type="ECO:0000313" key="3">
    <source>
        <dbReference type="Proteomes" id="UP000288669"/>
    </source>
</evidence>
<sequence>MEEQEREINHVIGENIERYIYEKHVTKSMIKRKTGIDGKRFNLILKGEVSVTTKKLQEIARILEVKTLDLLEDWSEG</sequence>
<comment type="caution">
    <text evidence="2">The sequence shown here is derived from an EMBL/GenBank/DDBJ whole genome shotgun (WGS) entry which is preliminary data.</text>
</comment>
<dbReference type="InterPro" id="IPR010982">
    <property type="entry name" value="Lambda_DNA-bd_dom_sf"/>
</dbReference>
<feature type="domain" description="HTH cro/C1-type" evidence="1">
    <location>
        <begin position="32"/>
        <end position="71"/>
    </location>
</feature>
<accession>A0A430AH75</accession>
<evidence type="ECO:0000313" key="2">
    <source>
        <dbReference type="EMBL" id="RSU07261.1"/>
    </source>
</evidence>
<dbReference type="EMBL" id="NGJZ01000002">
    <property type="protein sequence ID" value="RSU07261.1"/>
    <property type="molecule type" value="Genomic_DNA"/>
</dbReference>
<dbReference type="OrthoDB" id="9800901at2"/>
<dbReference type="SUPFAM" id="SSF47413">
    <property type="entry name" value="lambda repressor-like DNA-binding domains"/>
    <property type="match status" value="1"/>
</dbReference>